<evidence type="ECO:0008006" key="4">
    <source>
        <dbReference type="Google" id="ProtNLM"/>
    </source>
</evidence>
<dbReference type="AlphaFoldDB" id="A0A4P8ID63"/>
<feature type="signal peptide" evidence="1">
    <location>
        <begin position="1"/>
        <end position="19"/>
    </location>
</feature>
<keyword evidence="1" id="KW-0732">Signal</keyword>
<dbReference type="KEGG" id="arf:AR1Y2_0219"/>
<proteinExistence type="predicted"/>
<gene>
    <name evidence="2" type="ORF">AR1Y2_0219</name>
</gene>
<dbReference type="EMBL" id="CP040058">
    <property type="protein sequence ID" value="QCP33673.1"/>
    <property type="molecule type" value="Genomic_DNA"/>
</dbReference>
<dbReference type="SUPFAM" id="SSF69304">
    <property type="entry name" value="Tricorn protease N-terminal domain"/>
    <property type="match status" value="1"/>
</dbReference>
<protein>
    <recommendedName>
        <fullName evidence="4">Lipoprotein</fullName>
    </recommendedName>
</protein>
<evidence type="ECO:0000313" key="2">
    <source>
        <dbReference type="EMBL" id="QCP33673.1"/>
    </source>
</evidence>
<dbReference type="PROSITE" id="PS51257">
    <property type="entry name" value="PROKAR_LIPOPROTEIN"/>
    <property type="match status" value="1"/>
</dbReference>
<sequence length="352" mass="41301">MIKKIILLLLTCIIIFSTACSHKQNSFRNFEFCVIETTEQKNQSILSFYDKNFKRIGQHKIPYADYGSLFTPPVVMNNNVYAIPEGVPYVKELEIVLEYHLKDGTVTEMNFKKPGLFSFAVSTDSIYTTNMLNGTSSISKYHKKTGKVERINTPSTIRNYNFIYSCDDGVYVTANQSKQNNTKSYLIKINPDHFRIEWEKDISDIGSETTFFYSDNKYLYFTVPKDKKYNPESYLVRMSFKNQKIRKINLPYYNPQQIKPYKHKLLITHNDMHGTGNNITVFNPKKMQSKLLTLDHNIDQMEVKDDKIYVLGEDMMYRYRLEKDKLLLEKKTNVQTKKGGSIYYYISSFFVK</sequence>
<evidence type="ECO:0000313" key="3">
    <source>
        <dbReference type="Proteomes" id="UP000298653"/>
    </source>
</evidence>
<reference evidence="2 3" key="1">
    <citation type="submission" date="2019-05" db="EMBL/GenBank/DDBJ databases">
        <title>Complete genome sequencing of Anaerostipes rhamnosivorans.</title>
        <authorList>
            <person name="Bui T.P.N."/>
            <person name="de Vos W.M."/>
        </authorList>
    </citation>
    <scope>NUCLEOTIDE SEQUENCE [LARGE SCALE GENOMIC DNA]</scope>
    <source>
        <strain evidence="2 3">1y2</strain>
    </source>
</reference>
<dbReference type="RefSeq" id="WP_137327316.1">
    <property type="nucleotide sequence ID" value="NZ_CP040058.1"/>
</dbReference>
<evidence type="ECO:0000256" key="1">
    <source>
        <dbReference type="SAM" id="SignalP"/>
    </source>
</evidence>
<organism evidence="2 3">
    <name type="scientific">Anaerostipes rhamnosivorans</name>
    <dbReference type="NCBI Taxonomy" id="1229621"/>
    <lineage>
        <taxon>Bacteria</taxon>
        <taxon>Bacillati</taxon>
        <taxon>Bacillota</taxon>
        <taxon>Clostridia</taxon>
        <taxon>Lachnospirales</taxon>
        <taxon>Lachnospiraceae</taxon>
        <taxon>Anaerostipes</taxon>
    </lineage>
</organism>
<accession>A0A4P8ID63</accession>
<keyword evidence="3" id="KW-1185">Reference proteome</keyword>
<name>A0A4P8ID63_9FIRM</name>
<feature type="chain" id="PRO_5039116126" description="Lipoprotein" evidence="1">
    <location>
        <begin position="20"/>
        <end position="352"/>
    </location>
</feature>
<dbReference type="Proteomes" id="UP000298653">
    <property type="component" value="Chromosome"/>
</dbReference>
<dbReference type="OrthoDB" id="1933289at2"/>